<organism evidence="1 2">
    <name type="scientific">Rhodanobacter lindaniclasticus</name>
    <dbReference type="NCBI Taxonomy" id="75310"/>
    <lineage>
        <taxon>Bacteria</taxon>
        <taxon>Pseudomonadati</taxon>
        <taxon>Pseudomonadota</taxon>
        <taxon>Gammaproteobacteria</taxon>
        <taxon>Lysobacterales</taxon>
        <taxon>Rhodanobacteraceae</taxon>
        <taxon>Rhodanobacter</taxon>
    </lineage>
</organism>
<evidence type="ECO:0000313" key="1">
    <source>
        <dbReference type="EMBL" id="THD03723.1"/>
    </source>
</evidence>
<reference evidence="1 2" key="1">
    <citation type="submission" date="2017-02" db="EMBL/GenBank/DDBJ databases">
        <title>Whole genome sequencing of Rhodanobacter lindaniclasticus DSM 17932.</title>
        <authorList>
            <person name="Kumar S."/>
            <person name="Patil P."/>
            <person name="Patil P.B."/>
        </authorList>
    </citation>
    <scope>NUCLEOTIDE SEQUENCE [LARGE SCALE GENOMIC DNA]</scope>
    <source>
        <strain evidence="1 2">DSM 17932</strain>
    </source>
</reference>
<name>A0A4S3K6D4_9GAMM</name>
<keyword evidence="2" id="KW-1185">Reference proteome</keyword>
<gene>
    <name evidence="1" type="ORF">B1991_18260</name>
</gene>
<evidence type="ECO:0000313" key="2">
    <source>
        <dbReference type="Proteomes" id="UP000306317"/>
    </source>
</evidence>
<dbReference type="EMBL" id="MWIO01000090">
    <property type="protein sequence ID" value="THD03723.1"/>
    <property type="molecule type" value="Genomic_DNA"/>
</dbReference>
<accession>A0A4S3K6D4</accession>
<sequence>METPMATELDKLLALAERSRGWAFRECPPQRMRLRGGCELVVIPPWLWRPRVGLRPRPVCAPIPFRKVG</sequence>
<dbReference type="Proteomes" id="UP000306317">
    <property type="component" value="Unassembled WGS sequence"/>
</dbReference>
<protein>
    <submittedName>
        <fullName evidence="1">Uncharacterized protein</fullName>
    </submittedName>
</protein>
<dbReference type="AlphaFoldDB" id="A0A4S3K6D4"/>
<comment type="caution">
    <text evidence="1">The sequence shown here is derived from an EMBL/GenBank/DDBJ whole genome shotgun (WGS) entry which is preliminary data.</text>
</comment>
<proteinExistence type="predicted"/>